<protein>
    <submittedName>
        <fullName evidence="1">DUF3164 family protein</fullName>
    </submittedName>
</protein>
<evidence type="ECO:0000313" key="1">
    <source>
        <dbReference type="EMBL" id="WMD23079.1"/>
    </source>
</evidence>
<dbReference type="RefSeq" id="WP_306948711.1">
    <property type="nucleotide sequence ID" value="NZ_CP132976.1"/>
</dbReference>
<dbReference type="Pfam" id="PF11363">
    <property type="entry name" value="DUF3164"/>
    <property type="match status" value="1"/>
</dbReference>
<proteinExistence type="predicted"/>
<evidence type="ECO:0000313" key="2">
    <source>
        <dbReference type="Proteomes" id="UP001234798"/>
    </source>
</evidence>
<accession>A0ABY9M7T7</accession>
<gene>
    <name evidence="1" type="ORF">RAS12_12095</name>
</gene>
<sequence length="204" mass="22681">MSKQIPPGYRARADGTLVPEAMVSDIDKLRDQTVESLIVNAKAISAKLAEFKSAAFSDLDAFTSTSLEMYGVKSGGRKGNLTVVSFNGQYKIVRQVQERLAFDERLQAAKTLIDECIMAWSASSTDEIKVLVNDAFRVDQEGQINTARVLGLRRLNIKDEKWQRAMTAIGDSLRVDGSKPYIRFYERAEGSDEYTPISLDFAAI</sequence>
<dbReference type="InterPro" id="IPR021505">
    <property type="entry name" value="Phage_B3_Orf6"/>
</dbReference>
<dbReference type="Proteomes" id="UP001234798">
    <property type="component" value="Chromosome"/>
</dbReference>
<name>A0ABY9M7T7_9BURK</name>
<organism evidence="1 2">
    <name type="scientific">Achromobacter seleniivolatilans</name>
    <dbReference type="NCBI Taxonomy" id="3047478"/>
    <lineage>
        <taxon>Bacteria</taxon>
        <taxon>Pseudomonadati</taxon>
        <taxon>Pseudomonadota</taxon>
        <taxon>Betaproteobacteria</taxon>
        <taxon>Burkholderiales</taxon>
        <taxon>Alcaligenaceae</taxon>
        <taxon>Achromobacter</taxon>
    </lineage>
</organism>
<reference evidence="1 2" key="1">
    <citation type="submission" date="2023-08" db="EMBL/GenBank/DDBJ databases">
        <title>Achromobacter seleniivolatilans sp. nov., isolated from seleniferous soil.</title>
        <authorList>
            <person name="Zhang S."/>
            <person name="Li K."/>
            <person name="Peng J."/>
            <person name="Zhao Q."/>
            <person name="Wang H."/>
            <person name="Guo Y."/>
        </authorList>
    </citation>
    <scope>NUCLEOTIDE SEQUENCE [LARGE SCALE GENOMIC DNA]</scope>
    <source>
        <strain evidence="1 2">R39</strain>
    </source>
</reference>
<dbReference type="EMBL" id="CP132976">
    <property type="protein sequence ID" value="WMD23079.1"/>
    <property type="molecule type" value="Genomic_DNA"/>
</dbReference>
<keyword evidence="2" id="KW-1185">Reference proteome</keyword>